<dbReference type="AlphaFoldDB" id="A0A6A6JDJ2"/>
<dbReference type="Pfam" id="PF00069">
    <property type="entry name" value="Pkinase"/>
    <property type="match status" value="1"/>
</dbReference>
<evidence type="ECO:0000313" key="3">
    <source>
        <dbReference type="Proteomes" id="UP000800097"/>
    </source>
</evidence>
<evidence type="ECO:0000313" key="2">
    <source>
        <dbReference type="EMBL" id="KAF2273259.1"/>
    </source>
</evidence>
<dbReference type="SMART" id="SM00220">
    <property type="entry name" value="S_TKc"/>
    <property type="match status" value="1"/>
</dbReference>
<dbReference type="RefSeq" id="XP_033650798.1">
    <property type="nucleotide sequence ID" value="XM_033795932.1"/>
</dbReference>
<dbReference type="EMBL" id="ML986511">
    <property type="protein sequence ID" value="KAF2273259.1"/>
    <property type="molecule type" value="Genomic_DNA"/>
</dbReference>
<accession>A0A6A6JDJ2</accession>
<keyword evidence="3" id="KW-1185">Reference proteome</keyword>
<dbReference type="Gene3D" id="1.10.510.10">
    <property type="entry name" value="Transferase(Phosphotransferase) domain 1"/>
    <property type="match status" value="1"/>
</dbReference>
<dbReference type="InterPro" id="IPR011009">
    <property type="entry name" value="Kinase-like_dom_sf"/>
</dbReference>
<organism evidence="2 3">
    <name type="scientific">Westerdykella ornata</name>
    <dbReference type="NCBI Taxonomy" id="318751"/>
    <lineage>
        <taxon>Eukaryota</taxon>
        <taxon>Fungi</taxon>
        <taxon>Dikarya</taxon>
        <taxon>Ascomycota</taxon>
        <taxon>Pezizomycotina</taxon>
        <taxon>Dothideomycetes</taxon>
        <taxon>Pleosporomycetidae</taxon>
        <taxon>Pleosporales</taxon>
        <taxon>Sporormiaceae</taxon>
        <taxon>Westerdykella</taxon>
    </lineage>
</organism>
<dbReference type="PROSITE" id="PS00108">
    <property type="entry name" value="PROTEIN_KINASE_ST"/>
    <property type="match status" value="1"/>
</dbReference>
<feature type="domain" description="Protein kinase" evidence="1">
    <location>
        <begin position="1"/>
        <end position="328"/>
    </location>
</feature>
<dbReference type="PANTHER" id="PTHR24359">
    <property type="entry name" value="SERINE/THREONINE-PROTEIN KINASE SBK1"/>
    <property type="match status" value="1"/>
</dbReference>
<dbReference type="GO" id="GO:0004674">
    <property type="term" value="F:protein serine/threonine kinase activity"/>
    <property type="evidence" value="ECO:0007669"/>
    <property type="project" value="TreeGrafter"/>
</dbReference>
<dbReference type="InterPro" id="IPR008271">
    <property type="entry name" value="Ser/Thr_kinase_AS"/>
</dbReference>
<keyword evidence="2" id="KW-0418">Kinase</keyword>
<dbReference type="PANTHER" id="PTHR24359:SF1">
    <property type="entry name" value="INHIBITOR OF NUCLEAR FACTOR KAPPA-B KINASE EPSILON SUBUNIT HOMOLOG 1-RELATED"/>
    <property type="match status" value="1"/>
</dbReference>
<dbReference type="OrthoDB" id="5979581at2759"/>
<dbReference type="InterPro" id="IPR000719">
    <property type="entry name" value="Prot_kinase_dom"/>
</dbReference>
<protein>
    <submittedName>
        <fullName evidence="2">Kinase-like protein</fullName>
    </submittedName>
</protein>
<dbReference type="GO" id="GO:0005524">
    <property type="term" value="F:ATP binding"/>
    <property type="evidence" value="ECO:0007669"/>
    <property type="project" value="InterPro"/>
</dbReference>
<keyword evidence="2" id="KW-0808">Transferase</keyword>
<dbReference type="SUPFAM" id="SSF56112">
    <property type="entry name" value="Protein kinase-like (PK-like)"/>
    <property type="match status" value="1"/>
</dbReference>
<reference evidence="2" key="1">
    <citation type="journal article" date="2020" name="Stud. Mycol.">
        <title>101 Dothideomycetes genomes: a test case for predicting lifestyles and emergence of pathogens.</title>
        <authorList>
            <person name="Haridas S."/>
            <person name="Albert R."/>
            <person name="Binder M."/>
            <person name="Bloem J."/>
            <person name="Labutti K."/>
            <person name="Salamov A."/>
            <person name="Andreopoulos B."/>
            <person name="Baker S."/>
            <person name="Barry K."/>
            <person name="Bills G."/>
            <person name="Bluhm B."/>
            <person name="Cannon C."/>
            <person name="Castanera R."/>
            <person name="Culley D."/>
            <person name="Daum C."/>
            <person name="Ezra D."/>
            <person name="Gonzalez J."/>
            <person name="Henrissat B."/>
            <person name="Kuo A."/>
            <person name="Liang C."/>
            <person name="Lipzen A."/>
            <person name="Lutzoni F."/>
            <person name="Magnuson J."/>
            <person name="Mondo S."/>
            <person name="Nolan M."/>
            <person name="Ohm R."/>
            <person name="Pangilinan J."/>
            <person name="Park H.-J."/>
            <person name="Ramirez L."/>
            <person name="Alfaro M."/>
            <person name="Sun H."/>
            <person name="Tritt A."/>
            <person name="Yoshinaga Y."/>
            <person name="Zwiers L.-H."/>
            <person name="Turgeon B."/>
            <person name="Goodwin S."/>
            <person name="Spatafora J."/>
            <person name="Crous P."/>
            <person name="Grigoriev I."/>
        </authorList>
    </citation>
    <scope>NUCLEOTIDE SEQUENCE</scope>
    <source>
        <strain evidence="2">CBS 379.55</strain>
    </source>
</reference>
<dbReference type="Proteomes" id="UP000800097">
    <property type="component" value="Unassembled WGS sequence"/>
</dbReference>
<name>A0A6A6JDJ2_WESOR</name>
<gene>
    <name evidence="2" type="ORF">EI97DRAFT_383813</name>
</gene>
<proteinExistence type="predicted"/>
<dbReference type="PROSITE" id="PS50011">
    <property type="entry name" value="PROTEIN_KINASE_DOM"/>
    <property type="match status" value="1"/>
</dbReference>
<dbReference type="GeneID" id="54549107"/>
<sequence length="332" mass="37749">MVLRIGQTLRGTRWNYLLVESLRNHTASSTIFKAEIIPRAESQLPGKWAVIKSASEKKVLDMLKHEHDCYMNPAVRSSSHFRAMYEAIDAHSSAASESPYCLAFEWIVRTLKDVPSKSHRQNSVLHKSISRAVLGALADLKSQHLIHTDIKNDNILISGLDRPSPVVKLGDLGLMRSEGFNEYPVQPIAMRAPEVWSGIGCFHCSDVWAFAVTLFDCISPFVFGANNMPERHWPHPWAMAKLLRLFPDSVTPQPTDRNYQGYFRIARLIEKSGCGDNTDPKCLETLSFEEELGKWDISPALADFFRYLFVVDYRRRPTAIDVLRSEQFQRLG</sequence>
<evidence type="ECO:0000259" key="1">
    <source>
        <dbReference type="PROSITE" id="PS50011"/>
    </source>
</evidence>